<evidence type="ECO:0000313" key="1">
    <source>
        <dbReference type="EMBL" id="MEQ6289665.1"/>
    </source>
</evidence>
<comment type="caution">
    <text evidence="1">The sequence shown here is derived from an EMBL/GenBank/DDBJ whole genome shotgun (WGS) entry which is preliminary data.</text>
</comment>
<name>A0ABV1M219_9NEIS</name>
<keyword evidence="2" id="KW-1185">Reference proteome</keyword>
<proteinExistence type="predicted"/>
<evidence type="ECO:0000313" key="2">
    <source>
        <dbReference type="Proteomes" id="UP001433638"/>
    </source>
</evidence>
<protein>
    <submittedName>
        <fullName evidence="1">Pilus assembly protein FimV</fullName>
    </submittedName>
</protein>
<dbReference type="Proteomes" id="UP001433638">
    <property type="component" value="Unassembled WGS sequence"/>
</dbReference>
<dbReference type="RefSeq" id="WP_349584050.1">
    <property type="nucleotide sequence ID" value="NZ_JBEFLD010000002.1"/>
</dbReference>
<sequence length="125" mass="14256">MCKQLISKLSKSQGINRLVQLFKVGRTFVPPQERGIDPVAEAEVFLSYGKRKEALRVLLYTVQVEPDNLSAQLLLLQTHAYLLDVQSYIDLAQQLQPQLAHLPVWHIVAAEGRELAPYHPLFRCH</sequence>
<reference evidence="1" key="1">
    <citation type="submission" date="2024-06" db="EMBL/GenBank/DDBJ databases">
        <title>Genome sequence of Vogesella sp. MAHUQ-64.</title>
        <authorList>
            <person name="Huq M.A."/>
        </authorList>
    </citation>
    <scope>NUCLEOTIDE SEQUENCE</scope>
    <source>
        <strain evidence="1">MAHUQ-64</strain>
    </source>
</reference>
<organism evidence="1 2">
    <name type="scientific">Vogesella oryzagri</name>
    <dbReference type="NCBI Taxonomy" id="3160864"/>
    <lineage>
        <taxon>Bacteria</taxon>
        <taxon>Pseudomonadati</taxon>
        <taxon>Pseudomonadota</taxon>
        <taxon>Betaproteobacteria</taxon>
        <taxon>Neisseriales</taxon>
        <taxon>Chromobacteriaceae</taxon>
        <taxon>Vogesella</taxon>
    </lineage>
</organism>
<gene>
    <name evidence="1" type="ORF">ABNW52_03465</name>
</gene>
<dbReference type="EMBL" id="JBEFLD010000002">
    <property type="protein sequence ID" value="MEQ6289665.1"/>
    <property type="molecule type" value="Genomic_DNA"/>
</dbReference>
<accession>A0ABV1M219</accession>